<dbReference type="STRING" id="246410.J3K2A7"/>
<organism evidence="3 4">
    <name type="scientific">Coccidioides immitis (strain RS)</name>
    <name type="common">Valley fever fungus</name>
    <dbReference type="NCBI Taxonomy" id="246410"/>
    <lineage>
        <taxon>Eukaryota</taxon>
        <taxon>Fungi</taxon>
        <taxon>Dikarya</taxon>
        <taxon>Ascomycota</taxon>
        <taxon>Pezizomycotina</taxon>
        <taxon>Eurotiomycetes</taxon>
        <taxon>Eurotiomycetidae</taxon>
        <taxon>Onygenales</taxon>
        <taxon>Onygenaceae</taxon>
        <taxon>Coccidioides</taxon>
    </lineage>
</organism>
<keyword evidence="4" id="KW-1185">Reference proteome</keyword>
<dbReference type="Proteomes" id="UP000001261">
    <property type="component" value="Unassembled WGS sequence"/>
</dbReference>
<gene>
    <name evidence="3" type="ORF">CIMG_09412</name>
</gene>
<feature type="compositionally biased region" description="Basic and acidic residues" evidence="2">
    <location>
        <begin position="508"/>
        <end position="525"/>
    </location>
</feature>
<dbReference type="EMBL" id="GG704915">
    <property type="protein sequence ID" value="EAS28208.3"/>
    <property type="molecule type" value="Genomic_DNA"/>
</dbReference>
<evidence type="ECO:0000313" key="4">
    <source>
        <dbReference type="Proteomes" id="UP000001261"/>
    </source>
</evidence>
<dbReference type="AlphaFoldDB" id="J3K2A7"/>
<evidence type="ECO:0000256" key="2">
    <source>
        <dbReference type="SAM" id="MobiDB-lite"/>
    </source>
</evidence>
<dbReference type="VEuPathDB" id="FungiDB:CIMG_09412"/>
<feature type="coiled-coil region" evidence="1">
    <location>
        <begin position="422"/>
        <end position="449"/>
    </location>
</feature>
<dbReference type="OMA" id="ETHANPI"/>
<dbReference type="KEGG" id="cim:CIMG_09412"/>
<proteinExistence type="predicted"/>
<dbReference type="OrthoDB" id="860at2759"/>
<dbReference type="GO" id="GO:0006950">
    <property type="term" value="P:response to stress"/>
    <property type="evidence" value="ECO:0007669"/>
    <property type="project" value="UniProtKB-ARBA"/>
</dbReference>
<dbReference type="RefSeq" id="XP_001239791.2">
    <property type="nucleotide sequence ID" value="XM_001239790.2"/>
</dbReference>
<dbReference type="InParanoid" id="J3K2A7"/>
<evidence type="ECO:0000256" key="1">
    <source>
        <dbReference type="SAM" id="Coils"/>
    </source>
</evidence>
<name>J3K2A7_COCIM</name>
<feature type="region of interest" description="Disordered" evidence="2">
    <location>
        <begin position="560"/>
        <end position="590"/>
    </location>
</feature>
<evidence type="ECO:0000313" key="3">
    <source>
        <dbReference type="EMBL" id="EAS28208.3"/>
    </source>
</evidence>
<feature type="region of interest" description="Disordered" evidence="2">
    <location>
        <begin position="508"/>
        <end position="529"/>
    </location>
</feature>
<sequence>MPHSKCSCHSSKTEVVKNEKTGRGLLAKNVPASKPLGLSETVATKLALDALENYSTPDLSLPKCQVHKRDYHWSPYHLFETLDTSLFRGVLKDQIYLRWETFAPEIHGITFKPGVRDTRITIELNSFLAYEENVPFLIPFLIHHMVHAYFLVCCDAQGNDQADNHSLQHGLGFSTLIYRIREVCRAQGTRAVRTSSMPSRPCAYRNPVRADRHIKRAAQSKGWSYCLWYGDDGLDKVLCRAHMSTLDEMKLHDGKDGKPTPELYPKSHYLHTAQVDKASFVPVLRTRYPASPEGYVELHFANFAVPFPRSKLTPFESISSNIPQGNVSINVPAPSNHLFFAFYSFLLNEDYPPELVRVSTPYLTTTTARGPPSIATFHPNTPAYLVNDIQMFVLGSRMAFDELKEKALERLYSMSETHNDPMAVLEEIYNEADLEKEEHKNTLRNWARAFLAKKIEKSGETNILILQKSEQWKDRFMGLRKKNQLFNKDCSETEDDLLLNKALEALEKGEKKDQDGEDGKKDDTKQLGGLTPRELESLCQCFPEIFNQLVEQCEAEKRAKDEKEKRKKEKEKQDQDEKAEAKEKDKEEKPLSCAHQCSHYHTSPSPAFHGQEHPYVSHDLYCCPHGLDSGAYLYPAQIPAVYGRPRTPCYPIPPHY</sequence>
<accession>J3K2A7</accession>
<reference evidence="4" key="1">
    <citation type="journal article" date="2009" name="Genome Res.">
        <title>Comparative genomic analyses of the human fungal pathogens Coccidioides and their relatives.</title>
        <authorList>
            <person name="Sharpton T.J."/>
            <person name="Stajich J.E."/>
            <person name="Rounsley S.D."/>
            <person name="Gardner M.J."/>
            <person name="Wortman J.R."/>
            <person name="Jordar V.S."/>
            <person name="Maiti R."/>
            <person name="Kodira C.D."/>
            <person name="Neafsey D.E."/>
            <person name="Zeng Q."/>
            <person name="Hung C.-Y."/>
            <person name="McMahan C."/>
            <person name="Muszewska A."/>
            <person name="Grynberg M."/>
            <person name="Mandel M.A."/>
            <person name="Kellner E.M."/>
            <person name="Barker B.M."/>
            <person name="Galgiani J.N."/>
            <person name="Orbach M.J."/>
            <person name="Kirkland T.N."/>
            <person name="Cole G.T."/>
            <person name="Henn M.R."/>
            <person name="Birren B.W."/>
            <person name="Taylor J.W."/>
        </authorList>
    </citation>
    <scope>NUCLEOTIDE SEQUENCE [LARGE SCALE GENOMIC DNA]</scope>
    <source>
        <strain evidence="4">RS</strain>
    </source>
</reference>
<protein>
    <submittedName>
        <fullName evidence="3">Uncharacterized protein</fullName>
    </submittedName>
</protein>
<dbReference type="GeneID" id="4558765"/>
<keyword evidence="1" id="KW-0175">Coiled coil</keyword>
<reference evidence="4" key="2">
    <citation type="journal article" date="2010" name="Genome Res.">
        <title>Population genomic sequencing of Coccidioides fungi reveals recent hybridization and transposon control.</title>
        <authorList>
            <person name="Neafsey D.E."/>
            <person name="Barker B.M."/>
            <person name="Sharpton T.J."/>
            <person name="Stajich J.E."/>
            <person name="Park D.J."/>
            <person name="Whiston E."/>
            <person name="Hung C.-Y."/>
            <person name="McMahan C."/>
            <person name="White J."/>
            <person name="Sykes S."/>
            <person name="Heiman D."/>
            <person name="Young S."/>
            <person name="Zeng Q."/>
            <person name="Abouelleil A."/>
            <person name="Aftuck L."/>
            <person name="Bessette D."/>
            <person name="Brown A."/>
            <person name="FitzGerald M."/>
            <person name="Lui A."/>
            <person name="Macdonald J.P."/>
            <person name="Priest M."/>
            <person name="Orbach M.J."/>
            <person name="Galgiani J.N."/>
            <person name="Kirkland T.N."/>
            <person name="Cole G.T."/>
            <person name="Birren B.W."/>
            <person name="Henn M.R."/>
            <person name="Taylor J.W."/>
            <person name="Rounsley S.D."/>
        </authorList>
    </citation>
    <scope>GENOME REANNOTATION</scope>
    <source>
        <strain evidence="4">RS</strain>
    </source>
</reference>